<accession>A0A6I1I402</accession>
<evidence type="ECO:0000313" key="1">
    <source>
        <dbReference type="EMBL" id="KAB8063206.1"/>
    </source>
</evidence>
<evidence type="ECO:0000313" key="2">
    <source>
        <dbReference type="Proteomes" id="UP000468717"/>
    </source>
</evidence>
<keyword evidence="2" id="KW-1185">Reference proteome</keyword>
<dbReference type="RefSeq" id="WP_152283938.1">
    <property type="nucleotide sequence ID" value="NZ_WFLI01000025.1"/>
</dbReference>
<proteinExistence type="predicted"/>
<name>A0A6I1I402_9BURK</name>
<organism evidence="1 2">
    <name type="scientific">Janthinobacterium violaceinigrum</name>
    <dbReference type="NCBI Taxonomy" id="2654252"/>
    <lineage>
        <taxon>Bacteria</taxon>
        <taxon>Pseudomonadati</taxon>
        <taxon>Pseudomonadota</taxon>
        <taxon>Betaproteobacteria</taxon>
        <taxon>Burkholderiales</taxon>
        <taxon>Oxalobacteraceae</taxon>
        <taxon>Janthinobacterium</taxon>
    </lineage>
</organism>
<dbReference type="Proteomes" id="UP000468717">
    <property type="component" value="Unassembled WGS sequence"/>
</dbReference>
<protein>
    <submittedName>
        <fullName evidence="1">Uncharacterized protein</fullName>
    </submittedName>
</protein>
<sequence length="325" mass="36947">MIDLLPILMSATTTMQQRMKNWFAAYPAGMPWTIVSDYCLGDEGKKNDVFSFVVIANHDKTENISEYISGVAPRDIKNIRQVPLGLMQYLTSPQPVTFSVSFVINRDSALLRDYLRVEDMASFIPDACELVRALRKNSPASSSVNPSYFDEVLKRLGIFEKDLGRKQMNEKLSRQIHLASGFAATLFYLVTNATGAGYLRWISDRDKLIEHNDTIVYDLAYLYFILMSSSRSGLIRNEQGNFILDLPKTLFELPEKTGQHRFDALIRLPDYLAGTLADIGPDMSYSKEKFREMLHGVFVDSPNNWLVHLTSNGERISARSVQYRS</sequence>
<gene>
    <name evidence="1" type="ORF">GCN75_19760</name>
</gene>
<dbReference type="AlphaFoldDB" id="A0A6I1I402"/>
<reference evidence="1 2" key="1">
    <citation type="submission" date="2019-10" db="EMBL/GenBank/DDBJ databases">
        <title>Three novel species isolated from a subtropical stream in China.</title>
        <authorList>
            <person name="Lu H."/>
        </authorList>
    </citation>
    <scope>NUCLEOTIDE SEQUENCE [LARGE SCALE GENOMIC DNA]</scope>
    <source>
        <strain evidence="1 2">FT13W</strain>
    </source>
</reference>
<comment type="caution">
    <text evidence="1">The sequence shown here is derived from an EMBL/GenBank/DDBJ whole genome shotgun (WGS) entry which is preliminary data.</text>
</comment>
<dbReference type="EMBL" id="WFLI01000025">
    <property type="protein sequence ID" value="KAB8063206.1"/>
    <property type="molecule type" value="Genomic_DNA"/>
</dbReference>